<dbReference type="AlphaFoldDB" id="E6U402"/>
<evidence type="ECO:0000313" key="1">
    <source>
        <dbReference type="EMBL" id="ADU27682.1"/>
    </source>
</evidence>
<proteinExistence type="predicted"/>
<dbReference type="STRING" id="663278.Ethha_2165"/>
<dbReference type="InterPro" id="IPR009665">
    <property type="entry name" value="YyaC"/>
</dbReference>
<name>E6U402_ETHHY</name>
<dbReference type="Proteomes" id="UP000001551">
    <property type="component" value="Chromosome"/>
</dbReference>
<gene>
    <name evidence="1" type="ordered locus">Ethha_2165</name>
</gene>
<accession>E6U402</accession>
<dbReference type="EMBL" id="CP002400">
    <property type="protein sequence ID" value="ADU27682.1"/>
    <property type="molecule type" value="Genomic_DNA"/>
</dbReference>
<dbReference type="eggNOG" id="ENOG50313RY">
    <property type="taxonomic scope" value="Bacteria"/>
</dbReference>
<dbReference type="KEGG" id="eha:Ethha_2165"/>
<reference evidence="1 2" key="1">
    <citation type="submission" date="2010-12" db="EMBL/GenBank/DDBJ databases">
        <title>Complete sequence of Ethanoligenens harbinense YUAN-3.</title>
        <authorList>
            <person name="Lucas S."/>
            <person name="Copeland A."/>
            <person name="Lapidus A."/>
            <person name="Cheng J.-F."/>
            <person name="Bruce D."/>
            <person name="Goodwin L."/>
            <person name="Pitluck S."/>
            <person name="Chertkov O."/>
            <person name="Misra M."/>
            <person name="Detter J.C."/>
            <person name="Han C."/>
            <person name="Tapia R."/>
            <person name="Land M."/>
            <person name="Hauser L."/>
            <person name="Jeffries C."/>
            <person name="Kyrpides N."/>
            <person name="Ivanova N."/>
            <person name="Mikhailova N."/>
            <person name="Wang A."/>
            <person name="Mouttaki H."/>
            <person name="He Z."/>
            <person name="Zhou J."/>
            <person name="Hemme C.L."/>
            <person name="Woyke T."/>
        </authorList>
    </citation>
    <scope>NUCLEOTIDE SEQUENCE [LARGE SCALE GENOMIC DNA]</scope>
    <source>
        <strain evidence="2">DSM 18485 / JCM 12961 / CGMCC 1.5033 / YUAN-3</strain>
    </source>
</reference>
<dbReference type="RefSeq" id="WP_013486030.1">
    <property type="nucleotide sequence ID" value="NC_014828.1"/>
</dbReference>
<keyword evidence="2" id="KW-1185">Reference proteome</keyword>
<evidence type="ECO:0000313" key="2">
    <source>
        <dbReference type="Proteomes" id="UP000001551"/>
    </source>
</evidence>
<dbReference type="InterPro" id="IPR023430">
    <property type="entry name" value="Pept_HybD-like_dom_sf"/>
</dbReference>
<protein>
    <submittedName>
        <fullName evidence="1">Sporulation protein YyaC</fullName>
    </submittedName>
</protein>
<sequence>METVYFDTRERFVQWKLDDTLYRLIREVDKRYDQTAVVCIGTDRSTGDSYGPLTGHLLSRMPQNGFRLFGTFEKPVHALTLPDALAQIDTARTLVVAVDASVGSASYVGYIGMARAPVRPGSGLGKDLPPVGDVSITGIAAENGLAPFLMLQNASLGMVYAMAEKTFRAIHMTLARLRRETESGEPGLERRA</sequence>
<organism evidence="1 2">
    <name type="scientific">Ethanoligenens harbinense (strain DSM 18485 / JCM 12961 / CGMCC 1.5033 / YUAN-3)</name>
    <dbReference type="NCBI Taxonomy" id="663278"/>
    <lineage>
        <taxon>Bacteria</taxon>
        <taxon>Bacillati</taxon>
        <taxon>Bacillota</taxon>
        <taxon>Clostridia</taxon>
        <taxon>Eubacteriales</taxon>
        <taxon>Oscillospiraceae</taxon>
        <taxon>Ethanoligenens</taxon>
    </lineage>
</organism>
<dbReference type="SUPFAM" id="SSF53163">
    <property type="entry name" value="HybD-like"/>
    <property type="match status" value="1"/>
</dbReference>
<dbReference type="HOGENOM" id="CLU_104063_1_0_9"/>
<dbReference type="Pfam" id="PF06866">
    <property type="entry name" value="DUF1256"/>
    <property type="match status" value="1"/>
</dbReference>
<dbReference type="NCBIfam" id="TIGR02841">
    <property type="entry name" value="spore_YyaC"/>
    <property type="match status" value="1"/>
</dbReference>